<dbReference type="OrthoDB" id="54411at2"/>
<keyword evidence="2" id="KW-1185">Reference proteome</keyword>
<evidence type="ECO:0008006" key="3">
    <source>
        <dbReference type="Google" id="ProtNLM"/>
    </source>
</evidence>
<protein>
    <recommendedName>
        <fullName evidence="3">OmpR/PhoB-type domain-containing protein</fullName>
    </recommendedName>
</protein>
<name>A0A291LW48_9RHOB</name>
<evidence type="ECO:0000313" key="1">
    <source>
        <dbReference type="EMBL" id="ATI40966.1"/>
    </source>
</evidence>
<dbReference type="InterPro" id="IPR036388">
    <property type="entry name" value="WH-like_DNA-bd_sf"/>
</dbReference>
<proteinExistence type="predicted"/>
<dbReference type="KEGG" id="cmag:CBW24_02415"/>
<dbReference type="GO" id="GO:0003677">
    <property type="term" value="F:DNA binding"/>
    <property type="evidence" value="ECO:0007669"/>
    <property type="project" value="InterPro"/>
</dbReference>
<dbReference type="GO" id="GO:0006355">
    <property type="term" value="P:regulation of DNA-templated transcription"/>
    <property type="evidence" value="ECO:0007669"/>
    <property type="project" value="InterPro"/>
</dbReference>
<dbReference type="SUPFAM" id="SSF46894">
    <property type="entry name" value="C-terminal effector domain of the bipartite response regulators"/>
    <property type="match status" value="1"/>
</dbReference>
<gene>
    <name evidence="1" type="ORF">CBW24_02415</name>
</gene>
<dbReference type="Proteomes" id="UP000219050">
    <property type="component" value="Chromosome"/>
</dbReference>
<sequence>MSQQSGADGLRIAGKRFDVTTGKLAKPGGEGTRLSPEAAAVLELMADDPENTVPLDRVAARIGRDAGLDDVESVVSEIRRALGPQGHAALRTVGEKGYALYPDPTATGAPDRTFKMVVHSIAILSFVVVSGVGYCQLQADSGARAQVTPVTTPSH</sequence>
<dbReference type="RefSeq" id="WP_097372566.1">
    <property type="nucleotide sequence ID" value="NZ_CP021404.1"/>
</dbReference>
<dbReference type="AlphaFoldDB" id="A0A291LW48"/>
<dbReference type="Gene3D" id="1.10.10.10">
    <property type="entry name" value="Winged helix-like DNA-binding domain superfamily/Winged helix DNA-binding domain"/>
    <property type="match status" value="1"/>
</dbReference>
<dbReference type="InterPro" id="IPR016032">
    <property type="entry name" value="Sig_transdc_resp-reg_C-effctor"/>
</dbReference>
<reference evidence="1 2" key="1">
    <citation type="submission" date="2017-05" db="EMBL/GenBank/DDBJ databases">
        <title>Comparative genomic and metabolic analysis of manganese-oxidizing mechanisms in Celeribater manganoxidans DY25T: its adaption to the environment of polymetallic nodule.</title>
        <authorList>
            <person name="Wang X."/>
        </authorList>
    </citation>
    <scope>NUCLEOTIDE SEQUENCE [LARGE SCALE GENOMIC DNA]</scope>
    <source>
        <strain evidence="1 2">DY25</strain>
    </source>
</reference>
<evidence type="ECO:0000313" key="2">
    <source>
        <dbReference type="Proteomes" id="UP000219050"/>
    </source>
</evidence>
<accession>A0A291LW48</accession>
<organism evidence="1 2">
    <name type="scientific">Pacificitalea manganoxidans</name>
    <dbReference type="NCBI Taxonomy" id="1411902"/>
    <lineage>
        <taxon>Bacteria</taxon>
        <taxon>Pseudomonadati</taxon>
        <taxon>Pseudomonadota</taxon>
        <taxon>Alphaproteobacteria</taxon>
        <taxon>Rhodobacterales</taxon>
        <taxon>Paracoccaceae</taxon>
        <taxon>Pacificitalea</taxon>
    </lineage>
</organism>
<dbReference type="EMBL" id="CP021404">
    <property type="protein sequence ID" value="ATI40966.1"/>
    <property type="molecule type" value="Genomic_DNA"/>
</dbReference>